<dbReference type="EMBL" id="GL379909">
    <property type="protein sequence ID" value="EGT34000.1"/>
    <property type="molecule type" value="Genomic_DNA"/>
</dbReference>
<evidence type="ECO:0000259" key="2">
    <source>
        <dbReference type="PROSITE" id="PS51684"/>
    </source>
</evidence>
<name>G0NM55_CAEBE</name>
<evidence type="ECO:0000256" key="1">
    <source>
        <dbReference type="SAM" id="MobiDB-lite"/>
    </source>
</evidence>
<dbReference type="HOGENOM" id="CLU_1541457_0_0_1"/>
<dbReference type="STRING" id="135651.G0NM55"/>
<evidence type="ECO:0000313" key="3">
    <source>
        <dbReference type="EMBL" id="EGT34000.1"/>
    </source>
</evidence>
<feature type="domain" description="SAM-dependent methyltransferase TRM5/TYW2-type" evidence="2">
    <location>
        <begin position="1"/>
        <end position="141"/>
    </location>
</feature>
<dbReference type="eggNOG" id="KOG2078">
    <property type="taxonomic scope" value="Eukaryota"/>
</dbReference>
<dbReference type="Gene3D" id="3.40.50.150">
    <property type="entry name" value="Vaccinia Virus protein VP39"/>
    <property type="match status" value="1"/>
</dbReference>
<evidence type="ECO:0000313" key="4">
    <source>
        <dbReference type="Proteomes" id="UP000008068"/>
    </source>
</evidence>
<reference evidence="4" key="1">
    <citation type="submission" date="2011-07" db="EMBL/GenBank/DDBJ databases">
        <authorList>
            <consortium name="Caenorhabditis brenneri Sequencing and Analysis Consortium"/>
            <person name="Wilson R.K."/>
        </authorList>
    </citation>
    <scope>NUCLEOTIDE SEQUENCE [LARGE SCALE GENOMIC DNA]</scope>
    <source>
        <strain evidence="4">PB2801</strain>
    </source>
</reference>
<feature type="compositionally biased region" description="Acidic residues" evidence="1">
    <location>
        <begin position="152"/>
        <end position="164"/>
    </location>
</feature>
<dbReference type="InParanoid" id="G0NM55"/>
<dbReference type="Proteomes" id="UP000008068">
    <property type="component" value="Unassembled WGS sequence"/>
</dbReference>
<proteinExistence type="predicted"/>
<accession>G0NM55</accession>
<organism evidence="4">
    <name type="scientific">Caenorhabditis brenneri</name>
    <name type="common">Nematode worm</name>
    <dbReference type="NCBI Taxonomy" id="135651"/>
    <lineage>
        <taxon>Eukaryota</taxon>
        <taxon>Metazoa</taxon>
        <taxon>Ecdysozoa</taxon>
        <taxon>Nematoda</taxon>
        <taxon>Chromadorea</taxon>
        <taxon>Rhabditida</taxon>
        <taxon>Rhabditina</taxon>
        <taxon>Rhabditomorpha</taxon>
        <taxon>Rhabditoidea</taxon>
        <taxon>Rhabditidae</taxon>
        <taxon>Peloderinae</taxon>
        <taxon>Caenorhabditis</taxon>
    </lineage>
</organism>
<sequence>MDAKLFIKEKIATDVIRLMREESTSGESHEEEQNKPNTEVNVVMNLPAYAINFLPAFRGVLRQYASEIQNIPLEKRWKWNVFCYLFAKSRVEVPDSWYEEEARRMCDDKTKWEKSLVVHCHNVRTVSSRKEMFCAKLELPYEFLLAEPLPEEPEAPFEPEEVEEPSCKKMKKNE</sequence>
<feature type="region of interest" description="Disordered" evidence="1">
    <location>
        <begin position="152"/>
        <end position="174"/>
    </location>
</feature>
<dbReference type="InterPro" id="IPR030382">
    <property type="entry name" value="MeTrfase_TRM5/TYW2"/>
</dbReference>
<dbReference type="OrthoDB" id="5862515at2759"/>
<dbReference type="AlphaFoldDB" id="G0NM55"/>
<dbReference type="PROSITE" id="PS51684">
    <property type="entry name" value="SAM_MT_TRM5_TYW2"/>
    <property type="match status" value="1"/>
</dbReference>
<gene>
    <name evidence="3" type="ORF">CAEBREN_29352</name>
</gene>
<dbReference type="InterPro" id="IPR029063">
    <property type="entry name" value="SAM-dependent_MTases_sf"/>
</dbReference>
<protein>
    <recommendedName>
        <fullName evidence="2">SAM-dependent methyltransferase TRM5/TYW2-type domain-containing protein</fullName>
    </recommendedName>
</protein>
<keyword evidence="4" id="KW-1185">Reference proteome</keyword>